<feature type="coiled-coil region" evidence="1">
    <location>
        <begin position="21"/>
        <end position="55"/>
    </location>
</feature>
<dbReference type="GO" id="GO:0070939">
    <property type="term" value="C:Dsl1/NZR complex"/>
    <property type="evidence" value="ECO:0007669"/>
    <property type="project" value="InterPro"/>
</dbReference>
<dbReference type="PANTHER" id="PTHR13520:SF0">
    <property type="entry name" value="RAD50-INTERACTING PROTEIN 1"/>
    <property type="match status" value="1"/>
</dbReference>
<dbReference type="GeneID" id="63771816"/>
<evidence type="ECO:0000256" key="1">
    <source>
        <dbReference type="SAM" id="Coils"/>
    </source>
</evidence>
<proteinExistence type="predicted"/>
<dbReference type="GO" id="GO:0060628">
    <property type="term" value="P:regulation of ER to Golgi vesicle-mediated transport"/>
    <property type="evidence" value="ECO:0007669"/>
    <property type="project" value="TreeGrafter"/>
</dbReference>
<keyword evidence="1" id="KW-0175">Coiled coil</keyword>
<evidence type="ECO:0000313" key="3">
    <source>
        <dbReference type="Proteomes" id="UP000193689"/>
    </source>
</evidence>
<dbReference type="RefSeq" id="XP_040717854.1">
    <property type="nucleotide sequence ID" value="XM_040855604.1"/>
</dbReference>
<sequence length="778" mass="88323">MEPDIRLEDYLDDKLQSTADLESLDSLIANIELQRSQLQAQLEDATQTLEDVRQSALDRQGRLAKQIDDFEKLQQSIDVRLQIVVASDAPDEAMRRLETPMQQLHKVGLAYQYVSLLQDVENMRLAAKSHLPQSPKAALQPYTRLRKLSKRLRELQGPADDAAGHLVTYVEQVTASVWDEMKKIMAGEMGAILEKRKWPQGVDAHAEMDDEWIQCFEKLADLQIPEVLYSESVVTLLPIDVMARPFVQWFRFQFMGDNATSAHPAFGTFCIPNFVSLIDKWEEFFRENLGHVLASRFQGTKAGDKAVYMDPAGALITSMLPVMREKVDIVARHGLKHPQYLSSLMIQLMNFDDTIRTRFNYDGGDPENGWAGLASEVLDKHFREWLRAEKDFALQRYQTIMSAPDAHSIDYDYSGPGKMKPTFGAVRVTDLLRSVTTQYERIRRLPHKVRFLIDIQQEILDQYHTRLLNSLEAYSSLISPAARMLQGVTKEQLAALEGTGAFETLCKVQGSSDHIVNTLKDWGNEEFFIILWEELKDRAKQADDQTNLVGGMSYDHVRDHTSSDIGSDGDGTIFDETIKFYSKRRDSARAFLVAALIESNQTAFRPYLSRPQWSLVNNNGGIVDPSQLGVTAELVEPLRVMKQNLKFFASALSTAVYRRTWREGLESLQETLWSQVLIRQNFTTLGAAQFVRDLQEISELVDGYISGISVTLTQLQEGARLLSLPVEAEIGDMTLQQASDRVFTDNTEARKLLEELGIVTLEPANARRILQRRVEYSE</sequence>
<organism evidence="2 3">
    <name type="scientific">Pseudomassariella vexata</name>
    <dbReference type="NCBI Taxonomy" id="1141098"/>
    <lineage>
        <taxon>Eukaryota</taxon>
        <taxon>Fungi</taxon>
        <taxon>Dikarya</taxon>
        <taxon>Ascomycota</taxon>
        <taxon>Pezizomycotina</taxon>
        <taxon>Sordariomycetes</taxon>
        <taxon>Xylariomycetidae</taxon>
        <taxon>Amphisphaeriales</taxon>
        <taxon>Pseudomassariaceae</taxon>
        <taxon>Pseudomassariella</taxon>
    </lineage>
</organism>
<dbReference type="InParanoid" id="A0A1Y2E6N9"/>
<dbReference type="GO" id="GO:0006890">
    <property type="term" value="P:retrograde vesicle-mediated transport, Golgi to endoplasmic reticulum"/>
    <property type="evidence" value="ECO:0007669"/>
    <property type="project" value="InterPro"/>
</dbReference>
<comment type="caution">
    <text evidence="2">The sequence shown here is derived from an EMBL/GenBank/DDBJ whole genome shotgun (WGS) entry which is preliminary data.</text>
</comment>
<dbReference type="Proteomes" id="UP000193689">
    <property type="component" value="Unassembled WGS sequence"/>
</dbReference>
<protein>
    <submittedName>
        <fullName evidence="2">TIP-1 family-domain-containing protein</fullName>
    </submittedName>
</protein>
<gene>
    <name evidence="2" type="ORF">BCR38DRAFT_338273</name>
</gene>
<dbReference type="GO" id="GO:0006888">
    <property type="term" value="P:endoplasmic reticulum to Golgi vesicle-mediated transport"/>
    <property type="evidence" value="ECO:0007669"/>
    <property type="project" value="InterPro"/>
</dbReference>
<dbReference type="PROSITE" id="PS51386">
    <property type="entry name" value="RINT1_TIP20"/>
    <property type="match status" value="1"/>
</dbReference>
<dbReference type="InterPro" id="IPR042044">
    <property type="entry name" value="EXOC6PINT-1/Sec15/Tip20_C_dom2"/>
</dbReference>
<dbReference type="AlphaFoldDB" id="A0A1Y2E6N9"/>
<dbReference type="InterPro" id="IPR007528">
    <property type="entry name" value="RINT1_Tip20"/>
</dbReference>
<keyword evidence="3" id="KW-1185">Reference proteome</keyword>
<dbReference type="Gene3D" id="1.20.58.670">
    <property type="entry name" value="Dsl1p vesicle tethering complex, Tip20p subunit, domain D"/>
    <property type="match status" value="1"/>
</dbReference>
<reference evidence="2 3" key="1">
    <citation type="submission" date="2016-07" db="EMBL/GenBank/DDBJ databases">
        <title>Pervasive Adenine N6-methylation of Active Genes in Fungi.</title>
        <authorList>
            <consortium name="DOE Joint Genome Institute"/>
            <person name="Mondo S.J."/>
            <person name="Dannebaum R.O."/>
            <person name="Kuo R.C."/>
            <person name="Labutti K."/>
            <person name="Haridas S."/>
            <person name="Kuo A."/>
            <person name="Salamov A."/>
            <person name="Ahrendt S.R."/>
            <person name="Lipzen A."/>
            <person name="Sullivan W."/>
            <person name="Andreopoulos W.B."/>
            <person name="Clum A."/>
            <person name="Lindquist E."/>
            <person name="Daum C."/>
            <person name="Ramamoorthy G.K."/>
            <person name="Gryganskyi A."/>
            <person name="Culley D."/>
            <person name="Magnuson J.K."/>
            <person name="James T.Y."/>
            <person name="O'Malley M.A."/>
            <person name="Stajich J.E."/>
            <person name="Spatafora J.W."/>
            <person name="Visel A."/>
            <person name="Grigoriev I.V."/>
        </authorList>
    </citation>
    <scope>NUCLEOTIDE SEQUENCE [LARGE SCALE GENOMIC DNA]</scope>
    <source>
        <strain evidence="2 3">CBS 129021</strain>
    </source>
</reference>
<dbReference type="EMBL" id="MCFJ01000004">
    <property type="protein sequence ID" value="ORY67230.1"/>
    <property type="molecule type" value="Genomic_DNA"/>
</dbReference>
<dbReference type="PANTHER" id="PTHR13520">
    <property type="entry name" value="RAD50-INTERACTING PROTEIN 1 RINT-1"/>
    <property type="match status" value="1"/>
</dbReference>
<name>A0A1Y2E6N9_9PEZI</name>
<evidence type="ECO:0000313" key="2">
    <source>
        <dbReference type="EMBL" id="ORY67230.1"/>
    </source>
</evidence>
<dbReference type="Pfam" id="PF04437">
    <property type="entry name" value="RINT1_TIP1"/>
    <property type="match status" value="1"/>
</dbReference>
<accession>A0A1Y2E6N9</accession>
<dbReference type="OrthoDB" id="2189254at2759"/>
<dbReference type="STRING" id="1141098.A0A1Y2E6N9"/>